<evidence type="ECO:0000313" key="8">
    <source>
        <dbReference type="Proteomes" id="UP001142489"/>
    </source>
</evidence>
<dbReference type="SUPFAM" id="SSF47353">
    <property type="entry name" value="Retrovirus capsid dimerization domain-like"/>
    <property type="match status" value="1"/>
</dbReference>
<dbReference type="InterPro" id="IPR001909">
    <property type="entry name" value="KRAB"/>
</dbReference>
<dbReference type="SUPFAM" id="SSF109640">
    <property type="entry name" value="KRAB domain (Kruppel-associated box)"/>
    <property type="match status" value="1"/>
</dbReference>
<evidence type="ECO:0000259" key="5">
    <source>
        <dbReference type="PROSITE" id="PS50804"/>
    </source>
</evidence>
<dbReference type="InterPro" id="IPR036051">
    <property type="entry name" value="KRAB_dom_sf"/>
</dbReference>
<comment type="caution">
    <text evidence="7">The sequence shown here is derived from an EMBL/GenBank/DDBJ whole genome shotgun (WGS) entry which is preliminary data.</text>
</comment>
<dbReference type="CDD" id="cd07936">
    <property type="entry name" value="SCAN"/>
    <property type="match status" value="1"/>
</dbReference>
<dbReference type="AlphaFoldDB" id="A0A9Q0X5I0"/>
<feature type="region of interest" description="Disordered" evidence="4">
    <location>
        <begin position="242"/>
        <end position="294"/>
    </location>
</feature>
<feature type="domain" description="KRAB" evidence="6">
    <location>
        <begin position="207"/>
        <end position="278"/>
    </location>
</feature>
<organism evidence="7 8">
    <name type="scientific">Phrynocephalus forsythii</name>
    <dbReference type="NCBI Taxonomy" id="171643"/>
    <lineage>
        <taxon>Eukaryota</taxon>
        <taxon>Metazoa</taxon>
        <taxon>Chordata</taxon>
        <taxon>Craniata</taxon>
        <taxon>Vertebrata</taxon>
        <taxon>Euteleostomi</taxon>
        <taxon>Lepidosauria</taxon>
        <taxon>Squamata</taxon>
        <taxon>Bifurcata</taxon>
        <taxon>Unidentata</taxon>
        <taxon>Episquamata</taxon>
        <taxon>Toxicofera</taxon>
        <taxon>Iguania</taxon>
        <taxon>Acrodonta</taxon>
        <taxon>Agamidae</taxon>
        <taxon>Agaminae</taxon>
        <taxon>Phrynocephalus</taxon>
    </lineage>
</organism>
<dbReference type="PROSITE" id="PS50804">
    <property type="entry name" value="SCAN_BOX"/>
    <property type="match status" value="1"/>
</dbReference>
<dbReference type="SMART" id="SM00431">
    <property type="entry name" value="SCAN"/>
    <property type="match status" value="1"/>
</dbReference>
<protein>
    <recommendedName>
        <fullName evidence="9">Zinc finger protein 202</fullName>
    </recommendedName>
</protein>
<dbReference type="Gene3D" id="1.10.4020.10">
    <property type="entry name" value="DNA breaking-rejoining enzymes"/>
    <property type="match status" value="1"/>
</dbReference>
<evidence type="ECO:0000256" key="2">
    <source>
        <dbReference type="ARBA" id="ARBA00023163"/>
    </source>
</evidence>
<keyword evidence="3" id="KW-0539">Nucleus</keyword>
<dbReference type="InterPro" id="IPR003309">
    <property type="entry name" value="SCAN_dom"/>
</dbReference>
<dbReference type="OrthoDB" id="9042071at2759"/>
<sequence>MTDQHTAVPRSRTDPGVVKRGSLGIWKARAVQEVLGEEMASPDVQCQHFRKFSYQEADGPRQACTRLHQLCRQWLKPEQHTKVEILDLVILEQFLTILPLEMSSWVRECGAETTSQAVALAEVFLFLCQAENQEREEQEMRNMSDDIQPAFQAAEISWINARQSPQWGGNDPSDQEGADIIGPRRMPVTSILSSLPCDAVEPDQGPVTFEEVAVSFTQEEWALLDPDQRALHREVMEENRRTVSSLVNENRQAEGATRERDGDEEQLQRKLFPSQYGPGNHGHHCHHESFLQTS</sequence>
<keyword evidence="2" id="KW-0804">Transcription</keyword>
<evidence type="ECO:0008006" key="9">
    <source>
        <dbReference type="Google" id="ProtNLM"/>
    </source>
</evidence>
<dbReference type="InterPro" id="IPR050916">
    <property type="entry name" value="SCAN-C2H2_zinc_finger"/>
</dbReference>
<dbReference type="GO" id="GO:0006355">
    <property type="term" value="P:regulation of DNA-templated transcription"/>
    <property type="evidence" value="ECO:0007669"/>
    <property type="project" value="InterPro"/>
</dbReference>
<dbReference type="SMART" id="SM00349">
    <property type="entry name" value="KRAB"/>
    <property type="match status" value="1"/>
</dbReference>
<dbReference type="CDD" id="cd07765">
    <property type="entry name" value="KRAB_A-box"/>
    <property type="match status" value="1"/>
</dbReference>
<evidence type="ECO:0000313" key="7">
    <source>
        <dbReference type="EMBL" id="KAJ7303248.1"/>
    </source>
</evidence>
<dbReference type="Proteomes" id="UP001142489">
    <property type="component" value="Unassembled WGS sequence"/>
</dbReference>
<dbReference type="InterPro" id="IPR038269">
    <property type="entry name" value="SCAN_sf"/>
</dbReference>
<evidence type="ECO:0000256" key="4">
    <source>
        <dbReference type="SAM" id="MobiDB-lite"/>
    </source>
</evidence>
<evidence type="ECO:0000259" key="6">
    <source>
        <dbReference type="PROSITE" id="PS50805"/>
    </source>
</evidence>
<proteinExistence type="predicted"/>
<dbReference type="PANTHER" id="PTHR45935:SF15">
    <property type="entry name" value="SCAN BOX DOMAIN-CONTAINING PROTEIN"/>
    <property type="match status" value="1"/>
</dbReference>
<dbReference type="Pfam" id="PF02023">
    <property type="entry name" value="SCAN"/>
    <property type="match status" value="1"/>
</dbReference>
<keyword evidence="8" id="KW-1185">Reference proteome</keyword>
<keyword evidence="1" id="KW-0805">Transcription regulation</keyword>
<name>A0A9Q0X5I0_9SAUR</name>
<dbReference type="PANTHER" id="PTHR45935">
    <property type="entry name" value="PROTEIN ZBED8-RELATED"/>
    <property type="match status" value="1"/>
</dbReference>
<accession>A0A9Q0X5I0</accession>
<dbReference type="PROSITE" id="PS50805">
    <property type="entry name" value="KRAB"/>
    <property type="match status" value="1"/>
</dbReference>
<dbReference type="FunFam" id="1.10.4020.10:FF:000005">
    <property type="entry name" value="Uncharacterized protein"/>
    <property type="match status" value="1"/>
</dbReference>
<feature type="domain" description="SCAN box" evidence="5">
    <location>
        <begin position="47"/>
        <end position="122"/>
    </location>
</feature>
<dbReference type="Gene3D" id="6.10.140.140">
    <property type="match status" value="1"/>
</dbReference>
<dbReference type="EMBL" id="JAPFRF010000024">
    <property type="protein sequence ID" value="KAJ7303248.1"/>
    <property type="molecule type" value="Genomic_DNA"/>
</dbReference>
<dbReference type="Pfam" id="PF01352">
    <property type="entry name" value="KRAB"/>
    <property type="match status" value="1"/>
</dbReference>
<gene>
    <name evidence="7" type="ORF">JRQ81_012185</name>
</gene>
<evidence type="ECO:0000256" key="1">
    <source>
        <dbReference type="ARBA" id="ARBA00023015"/>
    </source>
</evidence>
<evidence type="ECO:0000256" key="3">
    <source>
        <dbReference type="ARBA" id="ARBA00023242"/>
    </source>
</evidence>
<reference evidence="7" key="1">
    <citation type="journal article" date="2023" name="DNA Res.">
        <title>Chromosome-level genome assembly of Phrynocephalus forsythii using third-generation DNA sequencing and Hi-C analysis.</title>
        <authorList>
            <person name="Qi Y."/>
            <person name="Zhao W."/>
            <person name="Zhao Y."/>
            <person name="Niu C."/>
            <person name="Cao S."/>
            <person name="Zhang Y."/>
        </authorList>
    </citation>
    <scope>NUCLEOTIDE SEQUENCE</scope>
    <source>
        <tissue evidence="7">Muscle</tissue>
    </source>
</reference>